<dbReference type="Gene3D" id="3.50.50.60">
    <property type="entry name" value="FAD/NAD(P)-binding domain"/>
    <property type="match status" value="1"/>
</dbReference>
<evidence type="ECO:0000313" key="1">
    <source>
        <dbReference type="EMBL" id="KZE08537.1"/>
    </source>
</evidence>
<proteinExistence type="predicted"/>
<dbReference type="RefSeq" id="WP_066694292.1">
    <property type="nucleotide sequence ID" value="NZ_CP117025.1"/>
</dbReference>
<gene>
    <name evidence="1" type="ORF">AVT10_08230</name>
</gene>
<dbReference type="EMBL" id="LQQO01000063">
    <property type="protein sequence ID" value="KZE08537.1"/>
    <property type="molecule type" value="Genomic_DNA"/>
</dbReference>
<dbReference type="PIRSF" id="PIRSF011396">
    <property type="entry name" value="Trp_halogenase"/>
    <property type="match status" value="1"/>
</dbReference>
<dbReference type="SUPFAM" id="SSF51905">
    <property type="entry name" value="FAD/NAD(P)-binding domain"/>
    <property type="match status" value="1"/>
</dbReference>
<dbReference type="InterPro" id="IPR033856">
    <property type="entry name" value="Trp_halogen"/>
</dbReference>
<accession>A0ABR5Y7J4</accession>
<dbReference type="InterPro" id="IPR036188">
    <property type="entry name" value="FAD/NAD-bd_sf"/>
</dbReference>
<dbReference type="Pfam" id="PF04820">
    <property type="entry name" value="Trp_halogenase"/>
    <property type="match status" value="1"/>
</dbReference>
<keyword evidence="2" id="KW-1185">Reference proteome</keyword>
<sequence length="502" mass="55606">MNAPLLRRIVIVGGGSAGWMTAAALSSLLGPKDVAITLVESDAIGTVGVGEATIPDILAFHRMLGVNEAEFMAATRATFKLGIEFVDWGAKGDRYIHPFGQHGVDMQGIDFHQYWLRAREDGATDPIEAYSLCAVAAQAGRFVLPDPNPRSVLSQIRYAYHFDATLYARFLRRYAETRGVVRVEGTVGEVGQDARGDIARLTLSDGRVVEGDFFFDCTGFRALLIGQTLDAGFVDWSPWLPCDTALAVPSAHAGAPTPYTRSTARDAGWQWRIPTQRRVGNGHIFASAFQSEDAARDVMLATLEAAPLADPRRITFRAGCRERFWQGNCIAIGLAAGFLEPLESTSIYLIQEGISRFISLFPRGDIPEILRTEYNRHMRTEFEQVRDFIILHYAATTRDDTPFWNYCRTMTLPDTLLHKIELFRETGRVFRYNDELFARPSWVAVMLGQGIMPTTSDPIVATLPADDVARSLASMREAMAAAVQRMPTHGEFLLRYCPAVAA</sequence>
<dbReference type="PANTHER" id="PTHR43747:SF4">
    <property type="entry name" value="FLAVIN-DEPENDENT TRYPTOPHAN HALOGENASE"/>
    <property type="match status" value="1"/>
</dbReference>
<dbReference type="InterPro" id="IPR006905">
    <property type="entry name" value="Flavin_halogenase"/>
</dbReference>
<comment type="caution">
    <text evidence="1">The sequence shown here is derived from an EMBL/GenBank/DDBJ whole genome shotgun (WGS) entry which is preliminary data.</text>
</comment>
<name>A0ABR5Y7J4_9SPHN</name>
<dbReference type="PANTHER" id="PTHR43747">
    <property type="entry name" value="FAD-BINDING PROTEIN"/>
    <property type="match status" value="1"/>
</dbReference>
<protein>
    <submittedName>
        <fullName evidence="1">Tryptophan halogenase</fullName>
    </submittedName>
</protein>
<organism evidence="1 2">
    <name type="scientific">Sphingomonas hankookensis</name>
    <dbReference type="NCBI Taxonomy" id="563996"/>
    <lineage>
        <taxon>Bacteria</taxon>
        <taxon>Pseudomonadati</taxon>
        <taxon>Pseudomonadota</taxon>
        <taxon>Alphaproteobacteria</taxon>
        <taxon>Sphingomonadales</taxon>
        <taxon>Sphingomonadaceae</taxon>
        <taxon>Sphingomonas</taxon>
    </lineage>
</organism>
<dbReference type="InterPro" id="IPR050816">
    <property type="entry name" value="Flavin-dep_Halogenase_NPB"/>
</dbReference>
<reference evidence="2" key="1">
    <citation type="submission" date="2016-01" db="EMBL/GenBank/DDBJ databases">
        <title>Draft genome of Chromobacterium sp. F49.</title>
        <authorList>
            <person name="Hong K.W."/>
        </authorList>
    </citation>
    <scope>NUCLEOTIDE SEQUENCE [LARGE SCALE GENOMIC DNA]</scope>
    <source>
        <strain evidence="2">CN3</strain>
    </source>
</reference>
<evidence type="ECO:0000313" key="2">
    <source>
        <dbReference type="Proteomes" id="UP000076609"/>
    </source>
</evidence>
<dbReference type="Proteomes" id="UP000076609">
    <property type="component" value="Unassembled WGS sequence"/>
</dbReference>